<evidence type="ECO:0000256" key="2">
    <source>
        <dbReference type="ARBA" id="ARBA00023110"/>
    </source>
</evidence>
<evidence type="ECO:0000256" key="4">
    <source>
        <dbReference type="RuleBase" id="RU363019"/>
    </source>
</evidence>
<comment type="caution">
    <text evidence="6">The sequence shown here is derived from an EMBL/GenBank/DDBJ whole genome shotgun (WGS) entry which is preliminary data.</text>
</comment>
<feature type="chain" id="PRO_5039758309" description="Peptidyl-prolyl cis-trans isomerase" evidence="4">
    <location>
        <begin position="24"/>
        <end position="213"/>
    </location>
</feature>
<dbReference type="SUPFAM" id="SSF50891">
    <property type="entry name" value="Cyclophilin-like"/>
    <property type="match status" value="1"/>
</dbReference>
<keyword evidence="3 4" id="KW-0413">Isomerase</keyword>
<comment type="function">
    <text evidence="1 4">PPIases accelerate the folding of proteins. It catalyzes the cis-trans isomerization of proline imidic peptide bonds in oligopeptides.</text>
</comment>
<comment type="similarity">
    <text evidence="4">Belongs to the cyclophilin-type PPIase family.</text>
</comment>
<evidence type="ECO:0000313" key="6">
    <source>
        <dbReference type="EMBL" id="HIU47579.1"/>
    </source>
</evidence>
<feature type="domain" description="PPIase cyclophilin-type" evidence="5">
    <location>
        <begin position="53"/>
        <end position="200"/>
    </location>
</feature>
<dbReference type="Pfam" id="PF00160">
    <property type="entry name" value="Pro_isomerase"/>
    <property type="match status" value="1"/>
</dbReference>
<evidence type="ECO:0000259" key="5">
    <source>
        <dbReference type="PROSITE" id="PS50072"/>
    </source>
</evidence>
<evidence type="ECO:0000256" key="3">
    <source>
        <dbReference type="ARBA" id="ARBA00023235"/>
    </source>
</evidence>
<dbReference type="GO" id="GO:0003755">
    <property type="term" value="F:peptidyl-prolyl cis-trans isomerase activity"/>
    <property type="evidence" value="ECO:0007669"/>
    <property type="project" value="UniProtKB-UniRule"/>
</dbReference>
<dbReference type="EC" id="5.2.1.8" evidence="4"/>
<evidence type="ECO:0000313" key="7">
    <source>
        <dbReference type="Proteomes" id="UP000824123"/>
    </source>
</evidence>
<dbReference type="Proteomes" id="UP000824123">
    <property type="component" value="Unassembled WGS sequence"/>
</dbReference>
<evidence type="ECO:0000256" key="1">
    <source>
        <dbReference type="ARBA" id="ARBA00002388"/>
    </source>
</evidence>
<dbReference type="AlphaFoldDB" id="A0A9D1LT52"/>
<dbReference type="PANTHER" id="PTHR45625">
    <property type="entry name" value="PEPTIDYL-PROLYL CIS-TRANS ISOMERASE-RELATED"/>
    <property type="match status" value="1"/>
</dbReference>
<dbReference type="InterPro" id="IPR044666">
    <property type="entry name" value="Cyclophilin_A-like"/>
</dbReference>
<dbReference type="InterPro" id="IPR029000">
    <property type="entry name" value="Cyclophilin-like_dom_sf"/>
</dbReference>
<reference evidence="6" key="1">
    <citation type="submission" date="2020-10" db="EMBL/GenBank/DDBJ databases">
        <authorList>
            <person name="Gilroy R."/>
        </authorList>
    </citation>
    <scope>NUCLEOTIDE SEQUENCE</scope>
    <source>
        <strain evidence="6">ChiSxjej2B14-8506</strain>
    </source>
</reference>
<dbReference type="PRINTS" id="PR00153">
    <property type="entry name" value="CSAPPISMRASE"/>
</dbReference>
<proteinExistence type="inferred from homology"/>
<reference evidence="6" key="2">
    <citation type="journal article" date="2021" name="PeerJ">
        <title>Extensive microbial diversity within the chicken gut microbiome revealed by metagenomics and culture.</title>
        <authorList>
            <person name="Gilroy R."/>
            <person name="Ravi A."/>
            <person name="Getino M."/>
            <person name="Pursley I."/>
            <person name="Horton D.L."/>
            <person name="Alikhan N.F."/>
            <person name="Baker D."/>
            <person name="Gharbi K."/>
            <person name="Hall N."/>
            <person name="Watson M."/>
            <person name="Adriaenssens E.M."/>
            <person name="Foster-Nyarko E."/>
            <person name="Jarju S."/>
            <person name="Secka A."/>
            <person name="Antonio M."/>
            <person name="Oren A."/>
            <person name="Chaudhuri R.R."/>
            <person name="La Ragione R."/>
            <person name="Hildebrand F."/>
            <person name="Pallen M.J."/>
        </authorList>
    </citation>
    <scope>NUCLEOTIDE SEQUENCE</scope>
    <source>
        <strain evidence="6">ChiSxjej2B14-8506</strain>
    </source>
</reference>
<gene>
    <name evidence="6" type="ORF">IAC59_10055</name>
</gene>
<feature type="signal peptide" evidence="4">
    <location>
        <begin position="1"/>
        <end position="23"/>
    </location>
</feature>
<sequence>MAMKRLLLMLTALTLALALGGCALLERNDATPTRDPNAQNPVATITMENGAVMTAELYPEYAPNTVANFIELANSGFYDGIKFHRVVKGFVIQAGQASTAGRDELDYTISGEFSSNGYEGNTLKHVKGVLSMARTSEPDSASGQFFIVVADAPDYLDGEYAAFGALVDDDSIAVAEKISKVAVNSNNVPVNDQTIASIRVETFGQEYTVQKLQ</sequence>
<dbReference type="CDD" id="cd00317">
    <property type="entry name" value="cyclophilin"/>
    <property type="match status" value="1"/>
</dbReference>
<protein>
    <recommendedName>
        <fullName evidence="4">Peptidyl-prolyl cis-trans isomerase</fullName>
        <shortName evidence="4">PPIase</shortName>
        <ecNumber evidence="4">5.2.1.8</ecNumber>
    </recommendedName>
</protein>
<dbReference type="PANTHER" id="PTHR45625:SF4">
    <property type="entry name" value="PEPTIDYLPROLYL ISOMERASE DOMAIN AND WD REPEAT-CONTAINING PROTEIN 1"/>
    <property type="match status" value="1"/>
</dbReference>
<organism evidence="6 7">
    <name type="scientific">Candidatus Fimadaptatus faecigallinarum</name>
    <dbReference type="NCBI Taxonomy" id="2840814"/>
    <lineage>
        <taxon>Bacteria</taxon>
        <taxon>Bacillati</taxon>
        <taxon>Bacillota</taxon>
        <taxon>Clostridia</taxon>
        <taxon>Eubacteriales</taxon>
        <taxon>Candidatus Fimadaptatus</taxon>
    </lineage>
</organism>
<dbReference type="InterPro" id="IPR002130">
    <property type="entry name" value="Cyclophilin-type_PPIase_dom"/>
</dbReference>
<accession>A0A9D1LT52</accession>
<dbReference type="EMBL" id="DVNK01000060">
    <property type="protein sequence ID" value="HIU47579.1"/>
    <property type="molecule type" value="Genomic_DNA"/>
</dbReference>
<name>A0A9D1LT52_9FIRM</name>
<dbReference type="Gene3D" id="2.40.100.10">
    <property type="entry name" value="Cyclophilin-like"/>
    <property type="match status" value="1"/>
</dbReference>
<keyword evidence="4" id="KW-0732">Signal</keyword>
<dbReference type="PROSITE" id="PS50072">
    <property type="entry name" value="CSA_PPIASE_2"/>
    <property type="match status" value="1"/>
</dbReference>
<dbReference type="PROSITE" id="PS51257">
    <property type="entry name" value="PROKAR_LIPOPROTEIN"/>
    <property type="match status" value="1"/>
</dbReference>
<keyword evidence="2 4" id="KW-0697">Rotamase</keyword>
<comment type="catalytic activity">
    <reaction evidence="4">
        <text>[protein]-peptidylproline (omega=180) = [protein]-peptidylproline (omega=0)</text>
        <dbReference type="Rhea" id="RHEA:16237"/>
        <dbReference type="Rhea" id="RHEA-COMP:10747"/>
        <dbReference type="Rhea" id="RHEA-COMP:10748"/>
        <dbReference type="ChEBI" id="CHEBI:83833"/>
        <dbReference type="ChEBI" id="CHEBI:83834"/>
        <dbReference type="EC" id="5.2.1.8"/>
    </reaction>
</comment>